<name>A0A2N9I143_FAGSY</name>
<proteinExistence type="predicted"/>
<organism evidence="1">
    <name type="scientific">Fagus sylvatica</name>
    <name type="common">Beechnut</name>
    <dbReference type="NCBI Taxonomy" id="28930"/>
    <lineage>
        <taxon>Eukaryota</taxon>
        <taxon>Viridiplantae</taxon>
        <taxon>Streptophyta</taxon>
        <taxon>Embryophyta</taxon>
        <taxon>Tracheophyta</taxon>
        <taxon>Spermatophyta</taxon>
        <taxon>Magnoliopsida</taxon>
        <taxon>eudicotyledons</taxon>
        <taxon>Gunneridae</taxon>
        <taxon>Pentapetalae</taxon>
        <taxon>rosids</taxon>
        <taxon>fabids</taxon>
        <taxon>Fagales</taxon>
        <taxon>Fagaceae</taxon>
        <taxon>Fagus</taxon>
    </lineage>
</organism>
<sequence length="494" mass="53705">MSCAAMTLQMHGMHGQAKTMPYHGQCPMLQMQVKAMPRHVTGCQAIPGLPSNAMGGKCGCHASYMPSKPIGQMHAMAEKCKPRGAWHASLCIAKDVTALPSVAKRFPAKAGLPRQCPMHRLLINSKAMPWQCQGVVKARAGNASLGNAMGCKCMPRPCQAMHRGCLYRGYQGYVTTMHGLPRHTKIMPRATTYCNVPLGHNGLPSQCQRQCYGPACQGHAMGCQGYAKTMPWATMPSHANAMNEKCMQCQSNPNAKPWTTKLSQGYQGMPRAANGVGGNAKAIPWACHGDARATWESQGCLGIPQLYHRLPRDATGQFLVPRPWHSSGIGYIVRGIGITAYGAKACQCKGNLIGEKCMPRPSQGHELPKKCNKLPRGKHAKDMLPRGRHAKTMHVMAKPNLCHELPMHATVMPWAAKGMPRATNACHEYAMSCQCMSSHATVMPKPMPMRATSNKCMSWPKPRLCHGLPRQCHAPRLCHGLPSQTCEVAASSPL</sequence>
<evidence type="ECO:0000313" key="1">
    <source>
        <dbReference type="EMBL" id="SPD19777.1"/>
    </source>
</evidence>
<gene>
    <name evidence="1" type="ORF">FSB_LOCUS47659</name>
</gene>
<dbReference type="EMBL" id="OIVN01004890">
    <property type="protein sequence ID" value="SPD19777.1"/>
    <property type="molecule type" value="Genomic_DNA"/>
</dbReference>
<reference evidence="1" key="1">
    <citation type="submission" date="2018-02" db="EMBL/GenBank/DDBJ databases">
        <authorList>
            <person name="Cohen D.B."/>
            <person name="Kent A.D."/>
        </authorList>
    </citation>
    <scope>NUCLEOTIDE SEQUENCE</scope>
</reference>
<protein>
    <submittedName>
        <fullName evidence="1">Uncharacterized protein</fullName>
    </submittedName>
</protein>
<dbReference type="AlphaFoldDB" id="A0A2N9I143"/>
<accession>A0A2N9I143</accession>